<keyword evidence="7" id="KW-0547">Nucleotide-binding</keyword>
<dbReference type="Gene3D" id="3.40.50.300">
    <property type="entry name" value="P-loop containing nucleotide triphosphate hydrolases"/>
    <property type="match status" value="1"/>
</dbReference>
<reference evidence="11 12" key="1">
    <citation type="journal article" date="2016" name="Nat. Commun.">
        <title>Thousands of microbial genomes shed light on interconnected biogeochemical processes in an aquifer system.</title>
        <authorList>
            <person name="Anantharaman K."/>
            <person name="Brown C.T."/>
            <person name="Hug L.A."/>
            <person name="Sharon I."/>
            <person name="Castelle C.J."/>
            <person name="Probst A.J."/>
            <person name="Thomas B.C."/>
            <person name="Singh A."/>
            <person name="Wilkins M.J."/>
            <person name="Karaoz U."/>
            <person name="Brodie E.L."/>
            <person name="Williams K.H."/>
            <person name="Hubbard S.S."/>
            <person name="Banfield J.F."/>
        </authorList>
    </citation>
    <scope>NUCLEOTIDE SEQUENCE [LARGE SCALE GENOMIC DNA]</scope>
</reference>
<gene>
    <name evidence="11" type="ORF">A3K51_01590</name>
</gene>
<dbReference type="GO" id="GO:0002949">
    <property type="term" value="P:tRNA threonylcarbamoyladenosine modification"/>
    <property type="evidence" value="ECO:0007669"/>
    <property type="project" value="InterPro"/>
</dbReference>
<accession>A0A1F4NQ04</accession>
<keyword evidence="9" id="KW-0460">Magnesium</keyword>
<dbReference type="GO" id="GO:0046872">
    <property type="term" value="F:metal ion binding"/>
    <property type="evidence" value="ECO:0007669"/>
    <property type="project" value="UniProtKB-KW"/>
</dbReference>
<evidence type="ECO:0000256" key="4">
    <source>
        <dbReference type="ARBA" id="ARBA00022490"/>
    </source>
</evidence>
<evidence type="ECO:0000256" key="2">
    <source>
        <dbReference type="ARBA" id="ARBA00007599"/>
    </source>
</evidence>
<dbReference type="Proteomes" id="UP000178085">
    <property type="component" value="Unassembled WGS sequence"/>
</dbReference>
<evidence type="ECO:0000313" key="12">
    <source>
        <dbReference type="Proteomes" id="UP000178085"/>
    </source>
</evidence>
<keyword evidence="8" id="KW-0067">ATP-binding</keyword>
<dbReference type="EMBL" id="METD01000001">
    <property type="protein sequence ID" value="OGB73529.1"/>
    <property type="molecule type" value="Genomic_DNA"/>
</dbReference>
<evidence type="ECO:0000256" key="6">
    <source>
        <dbReference type="ARBA" id="ARBA00022723"/>
    </source>
</evidence>
<dbReference type="NCBIfam" id="TIGR00150">
    <property type="entry name" value="T6A_YjeE"/>
    <property type="match status" value="1"/>
</dbReference>
<organism evidence="11 12">
    <name type="scientific">candidate division Kazan bacterium RIFCSPLOWO2_01_FULL_45_19</name>
    <dbReference type="NCBI Taxonomy" id="1798538"/>
    <lineage>
        <taxon>Bacteria</taxon>
        <taxon>Bacteria division Kazan-3B-28</taxon>
    </lineage>
</organism>
<evidence type="ECO:0000256" key="3">
    <source>
        <dbReference type="ARBA" id="ARBA00019010"/>
    </source>
</evidence>
<dbReference type="GO" id="GO:0005737">
    <property type="term" value="C:cytoplasm"/>
    <property type="evidence" value="ECO:0007669"/>
    <property type="project" value="UniProtKB-SubCell"/>
</dbReference>
<dbReference type="GO" id="GO:0005524">
    <property type="term" value="F:ATP binding"/>
    <property type="evidence" value="ECO:0007669"/>
    <property type="project" value="UniProtKB-KW"/>
</dbReference>
<dbReference type="Pfam" id="PF02367">
    <property type="entry name" value="TsaE"/>
    <property type="match status" value="1"/>
</dbReference>
<evidence type="ECO:0000256" key="5">
    <source>
        <dbReference type="ARBA" id="ARBA00022694"/>
    </source>
</evidence>
<evidence type="ECO:0000256" key="1">
    <source>
        <dbReference type="ARBA" id="ARBA00004496"/>
    </source>
</evidence>
<dbReference type="GO" id="GO:0016740">
    <property type="term" value="F:transferase activity"/>
    <property type="evidence" value="ECO:0007669"/>
    <property type="project" value="UniProtKB-KW"/>
</dbReference>
<proteinExistence type="inferred from homology"/>
<evidence type="ECO:0000256" key="7">
    <source>
        <dbReference type="ARBA" id="ARBA00022741"/>
    </source>
</evidence>
<comment type="similarity">
    <text evidence="2">Belongs to the TsaE family.</text>
</comment>
<dbReference type="InterPro" id="IPR003442">
    <property type="entry name" value="T6A_TsaE"/>
</dbReference>
<dbReference type="InterPro" id="IPR027417">
    <property type="entry name" value="P-loop_NTPase"/>
</dbReference>
<sequence>MEIKVTTNNLSATQTLGELIGKNLKGDETFALVAELGGGKTSFTQGLARGLGIKKIVISPTFVLERIYKSRHPLHHFDMYRIEASDADSTGLLDILGEAVVVVEWAEKIKSQLPDDTIWVTIKVMGENEREFIFEYPENRNYAFKNVK</sequence>
<keyword evidence="5" id="KW-0819">tRNA processing</keyword>
<evidence type="ECO:0000313" key="11">
    <source>
        <dbReference type="EMBL" id="OGB73529.1"/>
    </source>
</evidence>
<dbReference type="PANTHER" id="PTHR33540">
    <property type="entry name" value="TRNA THREONYLCARBAMOYLADENOSINE BIOSYNTHESIS PROTEIN TSAE"/>
    <property type="match status" value="1"/>
</dbReference>
<protein>
    <recommendedName>
        <fullName evidence="3">tRNA threonylcarbamoyladenosine biosynthesis protein TsaE</fullName>
    </recommendedName>
    <alternativeName>
        <fullName evidence="10">t(6)A37 threonylcarbamoyladenosine biosynthesis protein TsaE</fullName>
    </alternativeName>
</protein>
<evidence type="ECO:0000256" key="10">
    <source>
        <dbReference type="ARBA" id="ARBA00032441"/>
    </source>
</evidence>
<dbReference type="PANTHER" id="PTHR33540:SF2">
    <property type="entry name" value="TRNA THREONYLCARBAMOYLADENOSINE BIOSYNTHESIS PROTEIN TSAE"/>
    <property type="match status" value="1"/>
</dbReference>
<keyword evidence="6" id="KW-0479">Metal-binding</keyword>
<dbReference type="AlphaFoldDB" id="A0A1F4NQ04"/>
<keyword evidence="4" id="KW-0963">Cytoplasm</keyword>
<dbReference type="SUPFAM" id="SSF52540">
    <property type="entry name" value="P-loop containing nucleoside triphosphate hydrolases"/>
    <property type="match status" value="1"/>
</dbReference>
<keyword evidence="11" id="KW-0808">Transferase</keyword>
<comment type="subcellular location">
    <subcellularLocation>
        <location evidence="1">Cytoplasm</location>
    </subcellularLocation>
</comment>
<name>A0A1F4NQ04_UNCK3</name>
<evidence type="ECO:0000256" key="9">
    <source>
        <dbReference type="ARBA" id="ARBA00022842"/>
    </source>
</evidence>
<evidence type="ECO:0000256" key="8">
    <source>
        <dbReference type="ARBA" id="ARBA00022840"/>
    </source>
</evidence>
<comment type="caution">
    <text evidence="11">The sequence shown here is derived from an EMBL/GenBank/DDBJ whole genome shotgun (WGS) entry which is preliminary data.</text>
</comment>